<feature type="domain" description="Rap-GAP" evidence="3">
    <location>
        <begin position="1277"/>
        <end position="1530"/>
    </location>
</feature>
<dbReference type="GO" id="GO:0005096">
    <property type="term" value="F:GTPase activator activity"/>
    <property type="evidence" value="ECO:0007669"/>
    <property type="project" value="UniProtKB-KW"/>
</dbReference>
<comment type="caution">
    <text evidence="4">The sequence shown here is derived from an EMBL/GenBank/DDBJ whole genome shotgun (WGS) entry which is preliminary data.</text>
</comment>
<feature type="region of interest" description="Disordered" evidence="2">
    <location>
        <begin position="764"/>
        <end position="801"/>
    </location>
</feature>
<dbReference type="PANTHER" id="PTHR10063">
    <property type="entry name" value="TUBERIN"/>
    <property type="match status" value="1"/>
</dbReference>
<evidence type="ECO:0000256" key="2">
    <source>
        <dbReference type="SAM" id="MobiDB-lite"/>
    </source>
</evidence>
<feature type="region of interest" description="Disordered" evidence="2">
    <location>
        <begin position="1059"/>
        <end position="1087"/>
    </location>
</feature>
<reference evidence="4" key="1">
    <citation type="submission" date="2021-03" db="EMBL/GenBank/DDBJ databases">
        <authorList>
            <person name="Tagirdzhanova G."/>
        </authorList>
    </citation>
    <scope>NUCLEOTIDE SEQUENCE</scope>
</reference>
<evidence type="ECO:0000313" key="4">
    <source>
        <dbReference type="EMBL" id="CAF9936843.1"/>
    </source>
</evidence>
<dbReference type="InterPro" id="IPR016024">
    <property type="entry name" value="ARM-type_fold"/>
</dbReference>
<dbReference type="PROSITE" id="PS50085">
    <property type="entry name" value="RAPGAP"/>
    <property type="match status" value="1"/>
</dbReference>
<keyword evidence="1" id="KW-0343">GTPase activation</keyword>
<name>A0A8H3G5B9_9LECA</name>
<dbReference type="InterPro" id="IPR018515">
    <property type="entry name" value="Tuberin-type_domain"/>
</dbReference>
<dbReference type="EMBL" id="CAJPDS010000095">
    <property type="protein sequence ID" value="CAF9936843.1"/>
    <property type="molecule type" value="Genomic_DNA"/>
</dbReference>
<proteinExistence type="predicted"/>
<organism evidence="4 5">
    <name type="scientific">Heterodermia speciosa</name>
    <dbReference type="NCBI Taxonomy" id="116794"/>
    <lineage>
        <taxon>Eukaryota</taxon>
        <taxon>Fungi</taxon>
        <taxon>Dikarya</taxon>
        <taxon>Ascomycota</taxon>
        <taxon>Pezizomycotina</taxon>
        <taxon>Lecanoromycetes</taxon>
        <taxon>OSLEUM clade</taxon>
        <taxon>Lecanoromycetidae</taxon>
        <taxon>Caliciales</taxon>
        <taxon>Physciaceae</taxon>
        <taxon>Heterodermia</taxon>
    </lineage>
</organism>
<dbReference type="InterPro" id="IPR035974">
    <property type="entry name" value="Rap/Ran-GAP_sf"/>
</dbReference>
<dbReference type="GO" id="GO:0051056">
    <property type="term" value="P:regulation of small GTPase mediated signal transduction"/>
    <property type="evidence" value="ECO:0007669"/>
    <property type="project" value="InterPro"/>
</dbReference>
<gene>
    <name evidence="4" type="primary">TSC2</name>
    <name evidence="4" type="ORF">HETSPECPRED_010467</name>
</gene>
<feature type="region of interest" description="Disordered" evidence="2">
    <location>
        <begin position="1"/>
        <end position="43"/>
    </location>
</feature>
<dbReference type="Pfam" id="PF02145">
    <property type="entry name" value="Rap_GAP"/>
    <property type="match status" value="1"/>
</dbReference>
<dbReference type="PANTHER" id="PTHR10063:SF0">
    <property type="entry name" value="TUBERIN"/>
    <property type="match status" value="1"/>
</dbReference>
<dbReference type="InterPro" id="IPR027107">
    <property type="entry name" value="Tuberin/Ral-act_asu"/>
</dbReference>
<keyword evidence="5" id="KW-1185">Reference proteome</keyword>
<dbReference type="InterPro" id="IPR024584">
    <property type="entry name" value="Tuberin_N"/>
</dbReference>
<evidence type="ECO:0000256" key="1">
    <source>
        <dbReference type="ARBA" id="ARBA00022468"/>
    </source>
</evidence>
<accession>A0A8H3G5B9</accession>
<dbReference type="OrthoDB" id="19311at2759"/>
<dbReference type="FunFam" id="3.40.50.11210:FF:000007">
    <property type="entry name" value="Tuberous sclerosis 2"/>
    <property type="match status" value="1"/>
</dbReference>
<evidence type="ECO:0000259" key="3">
    <source>
        <dbReference type="PROSITE" id="PS50085"/>
    </source>
</evidence>
<dbReference type="GO" id="GO:0005737">
    <property type="term" value="C:cytoplasm"/>
    <property type="evidence" value="ECO:0007669"/>
    <property type="project" value="TreeGrafter"/>
</dbReference>
<feature type="compositionally biased region" description="Low complexity" evidence="2">
    <location>
        <begin position="787"/>
        <end position="799"/>
    </location>
</feature>
<dbReference type="Pfam" id="PF11864">
    <property type="entry name" value="DUF3384"/>
    <property type="match status" value="1"/>
</dbReference>
<dbReference type="InterPro" id="IPR000331">
    <property type="entry name" value="Rap/Ran_GAP_dom"/>
</dbReference>
<protein>
    <submittedName>
        <fullName evidence="4">Tuberous sclerosis 2-like protein</fullName>
    </submittedName>
</protein>
<dbReference type="Proteomes" id="UP000664521">
    <property type="component" value="Unassembled WGS sequence"/>
</dbReference>
<dbReference type="Gene3D" id="3.40.50.11210">
    <property type="entry name" value="Rap/Ran-GAP"/>
    <property type="match status" value="1"/>
</dbReference>
<sequence>MDSTGQSDGRARCSSPRRKKTPDDAQVKHMKPEADHGSPSNEIFTPTLAERVRDLAVGRRSTTLPQSRVGGDAISVSSTTALARSSGVSAGQVESDRVLREKCLQKLDPGRPLKDRIGAIKAASYEIRQYSIETLRMMWSRLDDLSSAEASLEARQASFDLLSQSALHPGLGDKDLELLFSMITTIISPTDSRSQVLAVRHLTQNGAVVAPFKKGLSEYLVTNLKNLYDATLEARSAVKKTKSRPPLIEENILEALLDLINEIIDRNPTTFENENLSRLVQRLISIANKTTVRQDLKQVALLFRTITNSLQIPSEHFESTIEVLCGISRTTDANVGEATWATIINLLASSGQAIVLDVLFDILRSTSKHRQGTTVRGALLLIKHFVEAKGGDGVPLVDIQQLLYALHVVVSLAPRLQGDCLQILISCLEDRENAGRLLASDWSSLNALVYLASNTAQDIVGLPSRYPQLSSSSPLAPFVRQYQTGAFLKMQDNWKTLQRLAYAMNSHWYSLNMSQRSLTLGLLFNVGCWVDDSTLGMALEHIIEDEVEMLQRGDWLSHLMILLEVITFDTSKPLEMRHRVLVCIEEAVQNAEDQLATLKKMEKLMLVILKKMAKEFELVLTNVLVKFLVRYALRAEAKTFKAVLAFVVNAAGLEATAEQVVQNPMSSGTHPNCAATYLVWLFQQCLVSQLPSQTKQCFDSLVLIASNATAPTDSRLITMKLLSRLRCNSTYALRVVSVPDTLGLAAALCRTQASAQAQTISRGTSSRASVVAEPSSGRTGRMSGLESSKSARSRSTTRSADGRDRFIKATAPLWMYPGSRGLPVDPLQEYSKSVFTYGGYEHVKHDGVDTAVLEIERWLDLVLDVLQHGSDWEIYSYILVHLPSQLTNVAFFAGRMAFVQTLHRLILLQLRTGTFHEPPASTGVKKGDVALCLYNAMTVLLAYQESLGREQLDETVRIFFSGIGLWDRAAKSCIHALALCSHEIPTNLRRSLLVIIQKMSQIITQSHLAVDILEFLAGLVRLPNAYHIAGPESQDFLRTIFGICISYIHYAREQKEKSTVAPRSSHIPARYSGVSNKSSTSSEASQSSDVQRDLPEYVFALAYHVLTFWFLAIDLPERSKHVGWIVKNLTWKDEFGNESMEEQSQVALDMIHRTAYNDLGETQANVDFDDANGPIKKETWLYGMSIISLETVQSTGLTLITKRQASGTTHAMYQQYTARLPPHHVPMSSTSTNTGSDADVKVFPQHVLLQLGFTIAPVPIPLQPILLPEDDFIKRAISTFDRNDTVDGHKSGVIYMAQAQTSEISVLANTYGSKLYETFLSRLGTKVRLQDAKFNTQGLDRESDLDGTHTYAWRDRVTEIVFHVITMMPTFDDDPQCTNKKRHIGNDYVKIIFNESGLPFRFETFASQFNHVNIVITPELTEPRHSILTDTNISSDSLDQPDFGDTSAEEDTAFFTVQTLCSSSFPLISPAATPKVVSASALPGFVRQLALNASVLSLVWSNREGGENLSSWRNRLKEILKLRQRYANTGTSANVSYPGMGNPHDRGGAPSYVDGDRWTGKLTMAGLVEQDQFLHSADFTRWN</sequence>
<dbReference type="Pfam" id="PF03542">
    <property type="entry name" value="Tuberin"/>
    <property type="match status" value="1"/>
</dbReference>
<feature type="compositionally biased region" description="Low complexity" evidence="2">
    <location>
        <begin position="1075"/>
        <end position="1087"/>
    </location>
</feature>
<dbReference type="SUPFAM" id="SSF111347">
    <property type="entry name" value="Rap/Ran-GAP"/>
    <property type="match status" value="1"/>
</dbReference>
<dbReference type="SUPFAM" id="SSF48371">
    <property type="entry name" value="ARM repeat"/>
    <property type="match status" value="1"/>
</dbReference>
<dbReference type="GO" id="GO:0005634">
    <property type="term" value="C:nucleus"/>
    <property type="evidence" value="ECO:0007669"/>
    <property type="project" value="InterPro"/>
</dbReference>
<evidence type="ECO:0000313" key="5">
    <source>
        <dbReference type="Proteomes" id="UP000664521"/>
    </source>
</evidence>
<feature type="compositionally biased region" description="Basic and acidic residues" evidence="2">
    <location>
        <begin position="21"/>
        <end position="36"/>
    </location>
</feature>